<name>A0A517X1B4_9PLAN</name>
<organism evidence="1 2">
    <name type="scientific">Gimesia aquarii</name>
    <dbReference type="NCBI Taxonomy" id="2527964"/>
    <lineage>
        <taxon>Bacteria</taxon>
        <taxon>Pseudomonadati</taxon>
        <taxon>Planctomycetota</taxon>
        <taxon>Planctomycetia</taxon>
        <taxon>Planctomycetales</taxon>
        <taxon>Planctomycetaceae</taxon>
        <taxon>Gimesia</taxon>
    </lineage>
</organism>
<proteinExistence type="predicted"/>
<gene>
    <name evidence="1" type="ORF">V202x_47010</name>
</gene>
<dbReference type="Proteomes" id="UP000318384">
    <property type="component" value="Chromosome"/>
</dbReference>
<evidence type="ECO:0000313" key="2">
    <source>
        <dbReference type="Proteomes" id="UP000318384"/>
    </source>
</evidence>
<reference evidence="1 2" key="1">
    <citation type="submission" date="2019-03" db="EMBL/GenBank/DDBJ databases">
        <title>Deep-cultivation of Planctomycetes and their phenomic and genomic characterization uncovers novel biology.</title>
        <authorList>
            <person name="Wiegand S."/>
            <person name="Jogler M."/>
            <person name="Boedeker C."/>
            <person name="Pinto D."/>
            <person name="Vollmers J."/>
            <person name="Rivas-Marin E."/>
            <person name="Kohn T."/>
            <person name="Peeters S.H."/>
            <person name="Heuer A."/>
            <person name="Rast P."/>
            <person name="Oberbeckmann S."/>
            <person name="Bunk B."/>
            <person name="Jeske O."/>
            <person name="Meyerdierks A."/>
            <person name="Storesund J.E."/>
            <person name="Kallscheuer N."/>
            <person name="Luecker S."/>
            <person name="Lage O.M."/>
            <person name="Pohl T."/>
            <person name="Merkel B.J."/>
            <person name="Hornburger P."/>
            <person name="Mueller R.-W."/>
            <person name="Bruemmer F."/>
            <person name="Labrenz M."/>
            <person name="Spormann A.M."/>
            <person name="Op den Camp H."/>
            <person name="Overmann J."/>
            <person name="Amann R."/>
            <person name="Jetten M.S.M."/>
            <person name="Mascher T."/>
            <person name="Medema M.H."/>
            <person name="Devos D.P."/>
            <person name="Kaster A.-K."/>
            <person name="Ovreas L."/>
            <person name="Rohde M."/>
            <person name="Galperin M.Y."/>
            <person name="Jogler C."/>
        </authorList>
    </citation>
    <scope>NUCLEOTIDE SEQUENCE [LARGE SCALE GENOMIC DNA]</scope>
    <source>
        <strain evidence="1 2">V202</strain>
    </source>
</reference>
<accession>A0A517X1B4</accession>
<dbReference type="AlphaFoldDB" id="A0A517X1B4"/>
<sequence length="55" mass="6195">MIDQGAQAPDDGSLFSLMNTFHIGKRGLNGNKFRSLRCLICSDQSRIEIVERNQI</sequence>
<keyword evidence="2" id="KW-1185">Reference proteome</keyword>
<dbReference type="EMBL" id="CP037422">
    <property type="protein sequence ID" value="QDU11282.1"/>
    <property type="molecule type" value="Genomic_DNA"/>
</dbReference>
<evidence type="ECO:0000313" key="1">
    <source>
        <dbReference type="EMBL" id="QDU11282.1"/>
    </source>
</evidence>
<protein>
    <submittedName>
        <fullName evidence="1">Uncharacterized protein</fullName>
    </submittedName>
</protein>